<name>A0A0A9G6Q6_ARUDO</name>
<feature type="transmembrane region" description="Helical" evidence="1">
    <location>
        <begin position="14"/>
        <end position="35"/>
    </location>
</feature>
<reference evidence="2" key="2">
    <citation type="journal article" date="2015" name="Data Brief">
        <title>Shoot transcriptome of the giant reed, Arundo donax.</title>
        <authorList>
            <person name="Barrero R.A."/>
            <person name="Guerrero F.D."/>
            <person name="Moolhuijzen P."/>
            <person name="Goolsby J.A."/>
            <person name="Tidwell J."/>
            <person name="Bellgard S.E."/>
            <person name="Bellgard M.I."/>
        </authorList>
    </citation>
    <scope>NUCLEOTIDE SEQUENCE</scope>
    <source>
        <tissue evidence="2">Shoot tissue taken approximately 20 cm above the soil surface</tissue>
    </source>
</reference>
<keyword evidence="1" id="KW-0812">Transmembrane</keyword>
<organism evidence="2">
    <name type="scientific">Arundo donax</name>
    <name type="common">Giant reed</name>
    <name type="synonym">Donax arundinaceus</name>
    <dbReference type="NCBI Taxonomy" id="35708"/>
    <lineage>
        <taxon>Eukaryota</taxon>
        <taxon>Viridiplantae</taxon>
        <taxon>Streptophyta</taxon>
        <taxon>Embryophyta</taxon>
        <taxon>Tracheophyta</taxon>
        <taxon>Spermatophyta</taxon>
        <taxon>Magnoliopsida</taxon>
        <taxon>Liliopsida</taxon>
        <taxon>Poales</taxon>
        <taxon>Poaceae</taxon>
        <taxon>PACMAD clade</taxon>
        <taxon>Arundinoideae</taxon>
        <taxon>Arundineae</taxon>
        <taxon>Arundo</taxon>
    </lineage>
</organism>
<sequence>MSIVLLMLAMVDQLWYGCSVYSSILTCTYLLSFFPHAKTLEVMLASLVLPFLQFLLLSTARRYLL</sequence>
<reference evidence="2" key="1">
    <citation type="submission" date="2014-09" db="EMBL/GenBank/DDBJ databases">
        <authorList>
            <person name="Magalhaes I.L.F."/>
            <person name="Oliveira U."/>
            <person name="Santos F.R."/>
            <person name="Vidigal T.H.D.A."/>
            <person name="Brescovit A.D."/>
            <person name="Santos A.J."/>
        </authorList>
    </citation>
    <scope>NUCLEOTIDE SEQUENCE</scope>
    <source>
        <tissue evidence="2">Shoot tissue taken approximately 20 cm above the soil surface</tissue>
    </source>
</reference>
<proteinExistence type="predicted"/>
<accession>A0A0A9G6Q6</accession>
<dbReference type="AlphaFoldDB" id="A0A0A9G6Q6"/>
<dbReference type="EMBL" id="GBRH01178782">
    <property type="protein sequence ID" value="JAE19114.1"/>
    <property type="molecule type" value="Transcribed_RNA"/>
</dbReference>
<feature type="transmembrane region" description="Helical" evidence="1">
    <location>
        <begin position="42"/>
        <end position="60"/>
    </location>
</feature>
<evidence type="ECO:0000313" key="2">
    <source>
        <dbReference type="EMBL" id="JAE19114.1"/>
    </source>
</evidence>
<evidence type="ECO:0000256" key="1">
    <source>
        <dbReference type="SAM" id="Phobius"/>
    </source>
</evidence>
<protein>
    <submittedName>
        <fullName evidence="2">Uncharacterized protein</fullName>
    </submittedName>
</protein>
<keyword evidence="1" id="KW-0472">Membrane</keyword>
<keyword evidence="1" id="KW-1133">Transmembrane helix</keyword>